<keyword evidence="4" id="KW-1185">Reference proteome</keyword>
<sequence>MLLEKTAQAEINIANCKKGIRLLDSAEKKYAKDSLAIAYINLYRHNYYLSLEQLDKALHCSNIAYAFFKEHRQYAKDEYITVLTDLSYLYAVLGDNQKAINYIKEAEYVVAKLPAGQQIDSNLFLLANKVYYNYAYILSLDKEYQKSRYFLFKILQLPIPVQQNRNAIFKSTSYKIADLYEKTGQVDSALFYIAKSKNYSLANEKMDDGVKQMMNDNLEMAYLRLQSKISRRQHQLDSAIFFAEKSFARLKHEGWLIENNDIATQLALDYAQQGNLEKANQYYQHAKRYFFIETATNYENKEKVITDLLDFAVRAKKDKDIAPLATAYQQFLKENYNKQKAIAIKNAEIRYQVKAQDDKIEKLALANKLKSNLIKQRTLVLSAVFLFVIAGIFFYYYQLRLKEKYVAIDLEERLRLAQMSPHFISNSLSAIQRQIYDGETKLAVAYLNKYAVLNRLILENSRNKFIDLSDELDILQKYIELQQLRVADKFDYQFNLSDEVKAMAEEIKIPNMLLQPLIENAIEHAFKPIAYKGLLILKMTLEQRCLSCEIIDNGIGLQHKAQQAAKKSFSIQIIKERLALLNRQQQVKSSFEMIPHSDGQPGLTVKLIIPFITAYD</sequence>
<keyword evidence="1" id="KW-1133">Transmembrane helix</keyword>
<protein>
    <submittedName>
        <fullName evidence="3">Histidine kinase</fullName>
    </submittedName>
</protein>
<dbReference type="Proteomes" id="UP001336835">
    <property type="component" value="Unassembled WGS sequence"/>
</dbReference>
<dbReference type="Gene3D" id="3.30.565.10">
    <property type="entry name" value="Histidine kinase-like ATPase, C-terminal domain"/>
    <property type="match status" value="1"/>
</dbReference>
<keyword evidence="1" id="KW-0812">Transmembrane</keyword>
<dbReference type="InterPro" id="IPR011990">
    <property type="entry name" value="TPR-like_helical_dom_sf"/>
</dbReference>
<evidence type="ECO:0000313" key="4">
    <source>
        <dbReference type="Proteomes" id="UP001336835"/>
    </source>
</evidence>
<feature type="domain" description="Signal transduction histidine kinase internal region" evidence="2">
    <location>
        <begin position="417"/>
        <end position="490"/>
    </location>
</feature>
<dbReference type="PANTHER" id="PTHR34220">
    <property type="entry name" value="SENSOR HISTIDINE KINASE YPDA"/>
    <property type="match status" value="1"/>
</dbReference>
<dbReference type="Pfam" id="PF06580">
    <property type="entry name" value="His_kinase"/>
    <property type="match status" value="1"/>
</dbReference>
<evidence type="ECO:0000313" key="3">
    <source>
        <dbReference type="EMBL" id="MEE1945248.1"/>
    </source>
</evidence>
<dbReference type="EMBL" id="JAZDQT010000001">
    <property type="protein sequence ID" value="MEE1945248.1"/>
    <property type="molecule type" value="Genomic_DNA"/>
</dbReference>
<dbReference type="InterPro" id="IPR050640">
    <property type="entry name" value="Bact_2-comp_sensor_kinase"/>
</dbReference>
<gene>
    <name evidence="3" type="ORF">VRU48_09020</name>
</gene>
<dbReference type="InterPro" id="IPR036890">
    <property type="entry name" value="HATPase_C_sf"/>
</dbReference>
<keyword evidence="3" id="KW-0418">Kinase</keyword>
<proteinExistence type="predicted"/>
<accession>A0ABU7I715</accession>
<organism evidence="3 4">
    <name type="scientific">Pedobacter albus</name>
    <dbReference type="NCBI Taxonomy" id="3113905"/>
    <lineage>
        <taxon>Bacteria</taxon>
        <taxon>Pseudomonadati</taxon>
        <taxon>Bacteroidota</taxon>
        <taxon>Sphingobacteriia</taxon>
        <taxon>Sphingobacteriales</taxon>
        <taxon>Sphingobacteriaceae</taxon>
        <taxon>Pedobacter</taxon>
    </lineage>
</organism>
<dbReference type="RefSeq" id="WP_330107595.1">
    <property type="nucleotide sequence ID" value="NZ_JAZDQT010000001.1"/>
</dbReference>
<feature type="transmembrane region" description="Helical" evidence="1">
    <location>
        <begin position="379"/>
        <end position="397"/>
    </location>
</feature>
<evidence type="ECO:0000256" key="1">
    <source>
        <dbReference type="SAM" id="Phobius"/>
    </source>
</evidence>
<keyword evidence="1" id="KW-0472">Membrane</keyword>
<name>A0ABU7I715_9SPHI</name>
<reference evidence="3 4" key="1">
    <citation type="submission" date="2024-01" db="EMBL/GenBank/DDBJ databases">
        <title>Pedobacter sp. nov., isolated from fresh soil.</title>
        <authorList>
            <person name="Le N.T.T."/>
        </authorList>
    </citation>
    <scope>NUCLEOTIDE SEQUENCE [LARGE SCALE GENOMIC DNA]</scope>
    <source>
        <strain evidence="3 4">KR3-3</strain>
    </source>
</reference>
<dbReference type="PANTHER" id="PTHR34220:SF7">
    <property type="entry name" value="SENSOR HISTIDINE KINASE YPDA"/>
    <property type="match status" value="1"/>
</dbReference>
<dbReference type="InterPro" id="IPR010559">
    <property type="entry name" value="Sig_transdc_His_kin_internal"/>
</dbReference>
<dbReference type="SUPFAM" id="SSF55874">
    <property type="entry name" value="ATPase domain of HSP90 chaperone/DNA topoisomerase II/histidine kinase"/>
    <property type="match status" value="1"/>
</dbReference>
<dbReference type="SUPFAM" id="SSF48452">
    <property type="entry name" value="TPR-like"/>
    <property type="match status" value="1"/>
</dbReference>
<keyword evidence="3" id="KW-0808">Transferase</keyword>
<comment type="caution">
    <text evidence="3">The sequence shown here is derived from an EMBL/GenBank/DDBJ whole genome shotgun (WGS) entry which is preliminary data.</text>
</comment>
<dbReference type="Gene3D" id="1.25.40.10">
    <property type="entry name" value="Tetratricopeptide repeat domain"/>
    <property type="match status" value="1"/>
</dbReference>
<evidence type="ECO:0000259" key="2">
    <source>
        <dbReference type="Pfam" id="PF06580"/>
    </source>
</evidence>
<dbReference type="GO" id="GO:0016301">
    <property type="term" value="F:kinase activity"/>
    <property type="evidence" value="ECO:0007669"/>
    <property type="project" value="UniProtKB-KW"/>
</dbReference>